<gene>
    <name evidence="5" type="ORF">Pan54_15390</name>
</gene>
<name>A0A5C5XG46_9PLAN</name>
<dbReference type="Proteomes" id="UP000316095">
    <property type="component" value="Unassembled WGS sequence"/>
</dbReference>
<dbReference type="EMBL" id="SJPG01000001">
    <property type="protein sequence ID" value="TWT60812.1"/>
    <property type="molecule type" value="Genomic_DNA"/>
</dbReference>
<dbReference type="InterPro" id="IPR017907">
    <property type="entry name" value="Znf_RING_CS"/>
</dbReference>
<evidence type="ECO:0000313" key="5">
    <source>
        <dbReference type="EMBL" id="TWT60812.1"/>
    </source>
</evidence>
<feature type="compositionally biased region" description="Low complexity" evidence="4">
    <location>
        <begin position="331"/>
        <end position="342"/>
    </location>
</feature>
<dbReference type="AlphaFoldDB" id="A0A5C5XG46"/>
<evidence type="ECO:0000256" key="1">
    <source>
        <dbReference type="ARBA" id="ARBA00022723"/>
    </source>
</evidence>
<sequence>MNDFQGLALRAACSIREALQQIQPDHETELPLADWNRLQRLLRQQRLAQEHEWRTAERIINTRLIFAMEHLALDLRQRTRELEQGMLKRSTQLDLRLIYEELIAQPNEFSEVSIDLRHGILRVVTDEIVLEGITLGRFDIVYNWTAEEPGPCYDVHALDPSPSSANSDFVHPHISDGILCEGEAQSGIAAALAQGRFCDFFLIVSNTLNTYNSSSAYVTLKEWYGTPCPDCGTSCSDDELTHCNGCGDAYCDECCDDCRRCRESLCGSCMQSCEDCSTPHCRDCLTSCSECNHDFCSNCLTEGCCESCHETLSESENEDNSYETTHDQQIPTPATPAATTSP</sequence>
<keyword evidence="6" id="KW-1185">Reference proteome</keyword>
<keyword evidence="2" id="KW-0863">Zinc-finger</keyword>
<accession>A0A5C5XG46</accession>
<evidence type="ECO:0000256" key="3">
    <source>
        <dbReference type="ARBA" id="ARBA00022833"/>
    </source>
</evidence>
<evidence type="ECO:0000313" key="6">
    <source>
        <dbReference type="Proteomes" id="UP000316095"/>
    </source>
</evidence>
<dbReference type="PROSITE" id="PS00518">
    <property type="entry name" value="ZF_RING_1"/>
    <property type="match status" value="1"/>
</dbReference>
<feature type="region of interest" description="Disordered" evidence="4">
    <location>
        <begin position="319"/>
        <end position="342"/>
    </location>
</feature>
<dbReference type="GO" id="GO:0008270">
    <property type="term" value="F:zinc ion binding"/>
    <property type="evidence" value="ECO:0007669"/>
    <property type="project" value="UniProtKB-KW"/>
</dbReference>
<evidence type="ECO:0000256" key="2">
    <source>
        <dbReference type="ARBA" id="ARBA00022771"/>
    </source>
</evidence>
<proteinExistence type="predicted"/>
<keyword evidence="1" id="KW-0479">Metal-binding</keyword>
<keyword evidence="3" id="KW-0862">Zinc</keyword>
<evidence type="ECO:0000256" key="4">
    <source>
        <dbReference type="SAM" id="MobiDB-lite"/>
    </source>
</evidence>
<reference evidence="5 6" key="1">
    <citation type="submission" date="2019-02" db="EMBL/GenBank/DDBJ databases">
        <title>Deep-cultivation of Planctomycetes and their phenomic and genomic characterization uncovers novel biology.</title>
        <authorList>
            <person name="Wiegand S."/>
            <person name="Jogler M."/>
            <person name="Boedeker C."/>
            <person name="Pinto D."/>
            <person name="Vollmers J."/>
            <person name="Rivas-Marin E."/>
            <person name="Kohn T."/>
            <person name="Peeters S.H."/>
            <person name="Heuer A."/>
            <person name="Rast P."/>
            <person name="Oberbeckmann S."/>
            <person name="Bunk B."/>
            <person name="Jeske O."/>
            <person name="Meyerdierks A."/>
            <person name="Storesund J.E."/>
            <person name="Kallscheuer N."/>
            <person name="Luecker S."/>
            <person name="Lage O.M."/>
            <person name="Pohl T."/>
            <person name="Merkel B.J."/>
            <person name="Hornburger P."/>
            <person name="Mueller R.-W."/>
            <person name="Bruemmer F."/>
            <person name="Labrenz M."/>
            <person name="Spormann A.M."/>
            <person name="Op Den Camp H."/>
            <person name="Overmann J."/>
            <person name="Amann R."/>
            <person name="Jetten M.S.M."/>
            <person name="Mascher T."/>
            <person name="Medema M.H."/>
            <person name="Devos D.P."/>
            <person name="Kaster A.-K."/>
            <person name="Ovreas L."/>
            <person name="Rohde M."/>
            <person name="Galperin M.Y."/>
            <person name="Jogler C."/>
        </authorList>
    </citation>
    <scope>NUCLEOTIDE SEQUENCE [LARGE SCALE GENOMIC DNA]</scope>
    <source>
        <strain evidence="5 6">Pan54</strain>
    </source>
</reference>
<protein>
    <submittedName>
        <fullName evidence="5">Uncharacterized protein</fullName>
    </submittedName>
</protein>
<comment type="caution">
    <text evidence="5">The sequence shown here is derived from an EMBL/GenBank/DDBJ whole genome shotgun (WGS) entry which is preliminary data.</text>
</comment>
<organism evidence="5 6">
    <name type="scientific">Rubinisphaera italica</name>
    <dbReference type="NCBI Taxonomy" id="2527969"/>
    <lineage>
        <taxon>Bacteria</taxon>
        <taxon>Pseudomonadati</taxon>
        <taxon>Planctomycetota</taxon>
        <taxon>Planctomycetia</taxon>
        <taxon>Planctomycetales</taxon>
        <taxon>Planctomycetaceae</taxon>
        <taxon>Rubinisphaera</taxon>
    </lineage>
</organism>
<dbReference type="RefSeq" id="WP_165441644.1">
    <property type="nucleotide sequence ID" value="NZ_SJPG01000001.1"/>
</dbReference>